<gene>
    <name evidence="2" type="ORF">CMQ_2430</name>
</gene>
<keyword evidence="3" id="KW-1185">Reference proteome</keyword>
<dbReference type="PANTHER" id="PTHR15237:SF0">
    <property type="entry name" value="CELL CYCLE CHECKPOINT CONTROL PROTEIN"/>
    <property type="match status" value="1"/>
</dbReference>
<protein>
    <submittedName>
        <fullName evidence="2">DNA repair protein</fullName>
    </submittedName>
</protein>
<organism evidence="3">
    <name type="scientific">Grosmannia clavigera (strain kw1407 / UAMH 11150)</name>
    <name type="common">Blue stain fungus</name>
    <name type="synonym">Graphiocladiella clavigera</name>
    <dbReference type="NCBI Taxonomy" id="655863"/>
    <lineage>
        <taxon>Eukaryota</taxon>
        <taxon>Fungi</taxon>
        <taxon>Dikarya</taxon>
        <taxon>Ascomycota</taxon>
        <taxon>Pezizomycotina</taxon>
        <taxon>Sordariomycetes</taxon>
        <taxon>Sordariomycetidae</taxon>
        <taxon>Ophiostomatales</taxon>
        <taxon>Ophiostomataceae</taxon>
        <taxon>Leptographium</taxon>
    </lineage>
</organism>
<dbReference type="InParanoid" id="F0XIX7"/>
<dbReference type="AlphaFoldDB" id="F0XIX7"/>
<dbReference type="Pfam" id="PF04139">
    <property type="entry name" value="Rad9"/>
    <property type="match status" value="1"/>
</dbReference>
<evidence type="ECO:0000313" key="2">
    <source>
        <dbReference type="EMBL" id="EFX02381.1"/>
    </source>
</evidence>
<proteinExistence type="predicted"/>
<dbReference type="InterPro" id="IPR007268">
    <property type="entry name" value="Rad9/Ddc1"/>
</dbReference>
<dbReference type="GO" id="GO:0071479">
    <property type="term" value="P:cellular response to ionizing radiation"/>
    <property type="evidence" value="ECO:0007669"/>
    <property type="project" value="TreeGrafter"/>
</dbReference>
<sequence length="212" mass="23566">MNLHTSIAVKMDEFDDIDVEDKHHIIINVKDFRAVLQHACTTSSSLLAYYSEPWCPLKFSYDENNMFCEFILVTSGNKANPEHNKQRSRTKAGNRARIALDSGYAAGNFDGAGIQATKPDQTPSNPAAAMSSSNRPLTEPTSGGHPDFEMRPRPVPPSTFRQESLYEGDGQWEPVNPEEDNSGFVQIEWDESMQPVRAYPNCGNATEIIEPG</sequence>
<dbReference type="eggNOG" id="KOG2810">
    <property type="taxonomic scope" value="Eukaryota"/>
</dbReference>
<evidence type="ECO:0000256" key="1">
    <source>
        <dbReference type="SAM" id="MobiDB-lite"/>
    </source>
</evidence>
<evidence type="ECO:0000313" key="3">
    <source>
        <dbReference type="Proteomes" id="UP000007796"/>
    </source>
</evidence>
<dbReference type="GO" id="GO:0030896">
    <property type="term" value="C:checkpoint clamp complex"/>
    <property type="evidence" value="ECO:0007669"/>
    <property type="project" value="InterPro"/>
</dbReference>
<reference evidence="2 3" key="1">
    <citation type="journal article" date="2011" name="Proc. Natl. Acad. Sci. U.S.A.">
        <title>Genome and transcriptome analyses of the mountain pine beetle-fungal symbiont Grosmannia clavigera, a lodgepole pine pathogen.</title>
        <authorList>
            <person name="DiGuistini S."/>
            <person name="Wang Y."/>
            <person name="Liao N.Y."/>
            <person name="Taylor G."/>
            <person name="Tanguay P."/>
            <person name="Feau N."/>
            <person name="Henrissat B."/>
            <person name="Chan S.K."/>
            <person name="Hesse-Orce U."/>
            <person name="Alamouti S.M."/>
            <person name="Tsui C.K.M."/>
            <person name="Docking R.T."/>
            <person name="Levasseur A."/>
            <person name="Haridas S."/>
            <person name="Robertson G."/>
            <person name="Birol I."/>
            <person name="Holt R.A."/>
            <person name="Marra M.A."/>
            <person name="Hamelin R.C."/>
            <person name="Hirst M."/>
            <person name="Jones S.J.M."/>
            <person name="Bohlmann J."/>
            <person name="Breuil C."/>
        </authorList>
    </citation>
    <scope>NUCLEOTIDE SEQUENCE [LARGE SCALE GENOMIC DNA]</scope>
    <source>
        <strain evidence="3">kw1407 / UAMH 11150</strain>
    </source>
</reference>
<dbReference type="GO" id="GO:0000076">
    <property type="term" value="P:DNA replication checkpoint signaling"/>
    <property type="evidence" value="ECO:0007669"/>
    <property type="project" value="TreeGrafter"/>
</dbReference>
<feature type="compositionally biased region" description="Low complexity" evidence="1">
    <location>
        <begin position="123"/>
        <end position="134"/>
    </location>
</feature>
<dbReference type="GeneID" id="25975419"/>
<feature type="region of interest" description="Disordered" evidence="1">
    <location>
        <begin position="111"/>
        <end position="180"/>
    </location>
</feature>
<dbReference type="Gene3D" id="3.70.10.10">
    <property type="match status" value="1"/>
</dbReference>
<dbReference type="GO" id="GO:0006281">
    <property type="term" value="P:DNA repair"/>
    <property type="evidence" value="ECO:0007669"/>
    <property type="project" value="TreeGrafter"/>
</dbReference>
<dbReference type="OrthoDB" id="60092at2759"/>
<accession>F0XIX7</accession>
<name>F0XIX7_GROCL</name>
<dbReference type="PANTHER" id="PTHR15237">
    <property type="entry name" value="DNA REPAIR PROTEIN RAD9"/>
    <property type="match status" value="1"/>
</dbReference>
<dbReference type="HOGENOM" id="CLU_1299843_0_0_1"/>
<dbReference type="EMBL" id="GL629782">
    <property type="protein sequence ID" value="EFX02381.1"/>
    <property type="molecule type" value="Genomic_DNA"/>
</dbReference>
<dbReference type="STRING" id="655863.F0XIX7"/>
<dbReference type="GO" id="GO:0031573">
    <property type="term" value="P:mitotic intra-S DNA damage checkpoint signaling"/>
    <property type="evidence" value="ECO:0007669"/>
    <property type="project" value="TreeGrafter"/>
</dbReference>
<dbReference type="Proteomes" id="UP000007796">
    <property type="component" value="Unassembled WGS sequence"/>
</dbReference>
<dbReference type="RefSeq" id="XP_014171863.1">
    <property type="nucleotide sequence ID" value="XM_014316388.1"/>
</dbReference>